<dbReference type="SUPFAM" id="SSF55874">
    <property type="entry name" value="ATPase domain of HSP90 chaperone/DNA topoisomerase II/histidine kinase"/>
    <property type="match status" value="1"/>
</dbReference>
<organism evidence="11 12">
    <name type="scientific">[Clostridium] citroniae WAL-19142</name>
    <dbReference type="NCBI Taxonomy" id="742734"/>
    <lineage>
        <taxon>Bacteria</taxon>
        <taxon>Bacillati</taxon>
        <taxon>Bacillota</taxon>
        <taxon>Clostridia</taxon>
        <taxon>Lachnospirales</taxon>
        <taxon>Lachnospiraceae</taxon>
        <taxon>Enterocloster</taxon>
    </lineage>
</organism>
<dbReference type="Gene3D" id="6.10.340.10">
    <property type="match status" value="1"/>
</dbReference>
<dbReference type="Gene3D" id="3.30.565.10">
    <property type="entry name" value="Histidine kinase-like ATPase, C-terminal domain"/>
    <property type="match status" value="1"/>
</dbReference>
<evidence type="ECO:0000256" key="1">
    <source>
        <dbReference type="ARBA" id="ARBA00000085"/>
    </source>
</evidence>
<dbReference type="SMART" id="SM00387">
    <property type="entry name" value="HATPase_c"/>
    <property type="match status" value="1"/>
</dbReference>
<dbReference type="GO" id="GO:0016020">
    <property type="term" value="C:membrane"/>
    <property type="evidence" value="ECO:0007669"/>
    <property type="project" value="UniProtKB-SubCell"/>
</dbReference>
<evidence type="ECO:0000256" key="5">
    <source>
        <dbReference type="ARBA" id="ARBA00022679"/>
    </source>
</evidence>
<name>A0A0J9C4Q7_9FIRM</name>
<dbReference type="InterPro" id="IPR003660">
    <property type="entry name" value="HAMP_dom"/>
</dbReference>
<keyword evidence="8" id="KW-0812">Transmembrane</keyword>
<dbReference type="PANTHER" id="PTHR34220:SF7">
    <property type="entry name" value="SENSOR HISTIDINE KINASE YPDA"/>
    <property type="match status" value="1"/>
</dbReference>
<evidence type="ECO:0000313" key="11">
    <source>
        <dbReference type="EMBL" id="KMW20137.1"/>
    </source>
</evidence>
<keyword evidence="5" id="KW-0808">Transferase</keyword>
<dbReference type="Pfam" id="PF02518">
    <property type="entry name" value="HATPase_c"/>
    <property type="match status" value="1"/>
</dbReference>
<keyword evidence="8" id="KW-1133">Transmembrane helix</keyword>
<feature type="domain" description="HAMP" evidence="10">
    <location>
        <begin position="218"/>
        <end position="271"/>
    </location>
</feature>
<keyword evidence="4" id="KW-0597">Phosphoprotein</keyword>
<evidence type="ECO:0000256" key="6">
    <source>
        <dbReference type="ARBA" id="ARBA00022777"/>
    </source>
</evidence>
<sequence>MDTGHGKGKSPGYFGRMWLSCSLEQKVRYISRSAAAVVILSIAANILVAGFGMREFSSVLRNNSQTLSFWSAMSEESNAFVSLVNDGNEENRMKFETARNGAVSALRSLPFDYGKIGAERYAGTWSISNLYENYARARDEFLKMDEDDQDYLERLYTIYRVQGYLGTHAARLEQMTVEMGNESYQRQQPLLVMVPIISILWGAAALLMLRWLKQSVSRSIVRPVVELAEDSRRIGENDFSGPDIQAEGDDEIASLVRAFCTMKASTKGYIAALTEKHEAEKQLDAVRLQMLKNQINPHFLFNTLNMIASTAQIEDAGATEKMITALSRLFRYNLKSTDSVMPLERELKVVQDYMYLQRMRFGQRLSCSYDCRPDTLEVLVPSFALQPLVENAIIHGISPGSQGGRIHIRSWMRGRRLWISVADTGIGIDEERLVEIQEALKQGDEKATGVGLGNIYRRVHGMYQDGEVFLYSRKGCGTVVQMAFTGEALK</sequence>
<dbReference type="CDD" id="cd06225">
    <property type="entry name" value="HAMP"/>
    <property type="match status" value="1"/>
</dbReference>
<dbReference type="SMART" id="SM00304">
    <property type="entry name" value="HAMP"/>
    <property type="match status" value="1"/>
</dbReference>
<reference evidence="11 12" key="1">
    <citation type="submission" date="2011-04" db="EMBL/GenBank/DDBJ databases">
        <title>The Genome Sequence of Clostridium citroniae WAL-19142.</title>
        <authorList>
            <consortium name="The Broad Institute Genome Sequencing Platform"/>
            <person name="Earl A."/>
            <person name="Ward D."/>
            <person name="Feldgarden M."/>
            <person name="Gevers D."/>
            <person name="Warren Y.A."/>
            <person name="Tyrrell K.L."/>
            <person name="Citron D.M."/>
            <person name="Goldstein E.J."/>
            <person name="Daigneault M."/>
            <person name="Allen-Vercoe E."/>
            <person name="Young S.K."/>
            <person name="Zeng Q."/>
            <person name="Gargeya S."/>
            <person name="Fitzgerald M."/>
            <person name="Haas B."/>
            <person name="Abouelleil A."/>
            <person name="Alvarado L."/>
            <person name="Arachchi H.M."/>
            <person name="Berlin A."/>
            <person name="Brown A."/>
            <person name="Chapman S.B."/>
            <person name="Chen Z."/>
            <person name="Dunbar C."/>
            <person name="Freedman E."/>
            <person name="Gearin G."/>
            <person name="Gellesch M."/>
            <person name="Goldberg J."/>
            <person name="Griggs A."/>
            <person name="Gujja S."/>
            <person name="Heilman E.R."/>
            <person name="Heiman D."/>
            <person name="Howarth C."/>
            <person name="Larson L."/>
            <person name="Lui A."/>
            <person name="MacDonald P.J."/>
            <person name="Mehta T."/>
            <person name="Montmayeur A."/>
            <person name="Murphy C."/>
            <person name="Neiman D."/>
            <person name="Pearson M."/>
            <person name="Priest M."/>
            <person name="Roberts A."/>
            <person name="Saif S."/>
            <person name="Shea T."/>
            <person name="Shenoy N."/>
            <person name="Sisk P."/>
            <person name="Stolte C."/>
            <person name="Sykes S."/>
            <person name="White J."/>
            <person name="Yandava C."/>
            <person name="Wortman J."/>
            <person name="Nusbaum C."/>
            <person name="Birren B."/>
        </authorList>
    </citation>
    <scope>NUCLEOTIDE SEQUENCE [LARGE SCALE GENOMIC DNA]</scope>
    <source>
        <strain evidence="11 12">WAL-19142</strain>
    </source>
</reference>
<evidence type="ECO:0000313" key="12">
    <source>
        <dbReference type="Proteomes" id="UP000037392"/>
    </source>
</evidence>
<dbReference type="PANTHER" id="PTHR34220">
    <property type="entry name" value="SENSOR HISTIDINE KINASE YPDA"/>
    <property type="match status" value="1"/>
</dbReference>
<evidence type="ECO:0000259" key="10">
    <source>
        <dbReference type="PROSITE" id="PS50885"/>
    </source>
</evidence>
<comment type="subcellular location">
    <subcellularLocation>
        <location evidence="2">Membrane</location>
    </subcellularLocation>
</comment>
<dbReference type="PROSITE" id="PS50885">
    <property type="entry name" value="HAMP"/>
    <property type="match status" value="1"/>
</dbReference>
<dbReference type="SUPFAM" id="SSF158472">
    <property type="entry name" value="HAMP domain-like"/>
    <property type="match status" value="1"/>
</dbReference>
<dbReference type="Pfam" id="PF00672">
    <property type="entry name" value="HAMP"/>
    <property type="match status" value="1"/>
</dbReference>
<proteinExistence type="predicted"/>
<evidence type="ECO:0000256" key="4">
    <source>
        <dbReference type="ARBA" id="ARBA00022553"/>
    </source>
</evidence>
<dbReference type="EMBL" id="ADLK01000019">
    <property type="protein sequence ID" value="KMW20137.1"/>
    <property type="molecule type" value="Genomic_DNA"/>
</dbReference>
<dbReference type="InterPro" id="IPR050640">
    <property type="entry name" value="Bact_2-comp_sensor_kinase"/>
</dbReference>
<comment type="caution">
    <text evidence="11">The sequence shown here is derived from an EMBL/GenBank/DDBJ whole genome shotgun (WGS) entry which is preliminary data.</text>
</comment>
<evidence type="ECO:0000256" key="2">
    <source>
        <dbReference type="ARBA" id="ARBA00004370"/>
    </source>
</evidence>
<comment type="catalytic activity">
    <reaction evidence="1">
        <text>ATP + protein L-histidine = ADP + protein N-phospho-L-histidine.</text>
        <dbReference type="EC" id="2.7.13.3"/>
    </reaction>
</comment>
<dbReference type="EC" id="2.7.13.3" evidence="3"/>
<dbReference type="InterPro" id="IPR005467">
    <property type="entry name" value="His_kinase_dom"/>
</dbReference>
<keyword evidence="6" id="KW-0418">Kinase</keyword>
<evidence type="ECO:0000256" key="3">
    <source>
        <dbReference type="ARBA" id="ARBA00012438"/>
    </source>
</evidence>
<dbReference type="GO" id="GO:0000155">
    <property type="term" value="F:phosphorelay sensor kinase activity"/>
    <property type="evidence" value="ECO:0007669"/>
    <property type="project" value="InterPro"/>
</dbReference>
<dbReference type="OrthoDB" id="1410840at2"/>
<dbReference type="InterPro" id="IPR003594">
    <property type="entry name" value="HATPase_dom"/>
</dbReference>
<gene>
    <name evidence="11" type="ORF">HMPREF9470_02152</name>
</gene>
<keyword evidence="8" id="KW-0472">Membrane</keyword>
<dbReference type="GeneID" id="93161906"/>
<feature type="domain" description="Histidine kinase" evidence="9">
    <location>
        <begin position="384"/>
        <end position="488"/>
    </location>
</feature>
<dbReference type="AlphaFoldDB" id="A0A0J9C4Q7"/>
<evidence type="ECO:0000256" key="7">
    <source>
        <dbReference type="ARBA" id="ARBA00023012"/>
    </source>
</evidence>
<feature type="transmembrane region" description="Helical" evidence="8">
    <location>
        <begin position="29"/>
        <end position="51"/>
    </location>
</feature>
<dbReference type="RefSeq" id="WP_048929813.1">
    <property type="nucleotide sequence ID" value="NZ_KQ235877.1"/>
</dbReference>
<evidence type="ECO:0000259" key="9">
    <source>
        <dbReference type="PROSITE" id="PS50109"/>
    </source>
</evidence>
<dbReference type="PATRIC" id="fig|742734.4.peg.2315"/>
<dbReference type="InterPro" id="IPR010559">
    <property type="entry name" value="Sig_transdc_His_kin_internal"/>
</dbReference>
<accession>A0A0J9C4Q7</accession>
<dbReference type="InterPro" id="IPR036890">
    <property type="entry name" value="HATPase_C_sf"/>
</dbReference>
<feature type="transmembrane region" description="Helical" evidence="8">
    <location>
        <begin position="190"/>
        <end position="212"/>
    </location>
</feature>
<dbReference type="PROSITE" id="PS50109">
    <property type="entry name" value="HIS_KIN"/>
    <property type="match status" value="1"/>
</dbReference>
<keyword evidence="7" id="KW-0902">Two-component regulatory system</keyword>
<dbReference type="Pfam" id="PF06580">
    <property type="entry name" value="His_kinase"/>
    <property type="match status" value="1"/>
</dbReference>
<evidence type="ECO:0000256" key="8">
    <source>
        <dbReference type="SAM" id="Phobius"/>
    </source>
</evidence>
<protein>
    <recommendedName>
        <fullName evidence="3">histidine kinase</fullName>
        <ecNumber evidence="3">2.7.13.3</ecNumber>
    </recommendedName>
</protein>
<dbReference type="Proteomes" id="UP000037392">
    <property type="component" value="Unassembled WGS sequence"/>
</dbReference>